<evidence type="ECO:0000313" key="14">
    <source>
        <dbReference type="EMBL" id="VDK20630.1"/>
    </source>
</evidence>
<evidence type="ECO:0000313" key="15">
    <source>
        <dbReference type="Proteomes" id="UP000282613"/>
    </source>
</evidence>
<reference evidence="14 15" key="2">
    <citation type="submission" date="2018-11" db="EMBL/GenBank/DDBJ databases">
        <authorList>
            <consortium name="Pathogen Informatics"/>
        </authorList>
    </citation>
    <scope>NUCLEOTIDE SEQUENCE [LARGE SCALE GENOMIC DNA]</scope>
</reference>
<dbReference type="CDD" id="cd19049">
    <property type="entry name" value="LGIC_TM_anion"/>
    <property type="match status" value="2"/>
</dbReference>
<dbReference type="GO" id="GO:0005886">
    <property type="term" value="C:plasma membrane"/>
    <property type="evidence" value="ECO:0007669"/>
    <property type="project" value="UniProtKB-SubCell"/>
</dbReference>
<dbReference type="Gene3D" id="2.70.170.10">
    <property type="entry name" value="Neurotransmitter-gated ion-channel ligand-binding domain"/>
    <property type="match status" value="2"/>
</dbReference>
<feature type="transmembrane region" description="Helical" evidence="11">
    <location>
        <begin position="274"/>
        <end position="293"/>
    </location>
</feature>
<organism evidence="16">
    <name type="scientific">Taenia asiatica</name>
    <name type="common">Asian tapeworm</name>
    <dbReference type="NCBI Taxonomy" id="60517"/>
    <lineage>
        <taxon>Eukaryota</taxon>
        <taxon>Metazoa</taxon>
        <taxon>Spiralia</taxon>
        <taxon>Lophotrochozoa</taxon>
        <taxon>Platyhelminthes</taxon>
        <taxon>Cestoda</taxon>
        <taxon>Eucestoda</taxon>
        <taxon>Cyclophyllidea</taxon>
        <taxon>Taeniidae</taxon>
        <taxon>Taenia</taxon>
    </lineage>
</organism>
<dbReference type="PROSITE" id="PS00236">
    <property type="entry name" value="NEUROTR_ION_CHANNEL"/>
    <property type="match status" value="2"/>
</dbReference>
<dbReference type="Proteomes" id="UP000282613">
    <property type="component" value="Unassembled WGS sequence"/>
</dbReference>
<dbReference type="CDD" id="cd18987">
    <property type="entry name" value="LGIC_ECD_anion"/>
    <property type="match status" value="2"/>
</dbReference>
<dbReference type="GO" id="GO:0005230">
    <property type="term" value="F:extracellular ligand-gated monoatomic ion channel activity"/>
    <property type="evidence" value="ECO:0007669"/>
    <property type="project" value="InterPro"/>
</dbReference>
<keyword evidence="7 11" id="KW-1133">Transmembrane helix</keyword>
<evidence type="ECO:0000313" key="16">
    <source>
        <dbReference type="WBParaSite" id="TASK_0000030801-mRNA-1"/>
    </source>
</evidence>
<dbReference type="PRINTS" id="PR00252">
    <property type="entry name" value="NRIONCHANNEL"/>
</dbReference>
<evidence type="ECO:0000256" key="11">
    <source>
        <dbReference type="RuleBase" id="RU000687"/>
    </source>
</evidence>
<feature type="domain" description="Neurotransmitter-gated ion-channel transmembrane" evidence="13">
    <location>
        <begin position="254"/>
        <end position="342"/>
    </location>
</feature>
<feature type="domain" description="Neurotransmitter-gated ion-channel ligand-binding" evidence="12">
    <location>
        <begin position="32"/>
        <end position="241"/>
    </location>
</feature>
<dbReference type="InterPro" id="IPR018000">
    <property type="entry name" value="Neurotransmitter_ion_chnl_CS"/>
</dbReference>
<proteinExistence type="inferred from homology"/>
<dbReference type="EMBL" id="UYRS01000035">
    <property type="protein sequence ID" value="VDK20630.1"/>
    <property type="molecule type" value="Genomic_DNA"/>
</dbReference>
<evidence type="ECO:0000256" key="5">
    <source>
        <dbReference type="ARBA" id="ARBA00022692"/>
    </source>
</evidence>
<keyword evidence="15" id="KW-1185">Reference proteome</keyword>
<dbReference type="InterPro" id="IPR036734">
    <property type="entry name" value="Neur_chan_lig-bd_sf"/>
</dbReference>
<protein>
    <submittedName>
        <fullName evidence="16">Ig-like domain-containing protein</fullName>
    </submittedName>
</protein>
<dbReference type="PANTHER" id="PTHR18945">
    <property type="entry name" value="NEUROTRANSMITTER GATED ION CHANNEL"/>
    <property type="match status" value="1"/>
</dbReference>
<dbReference type="SUPFAM" id="SSF63712">
    <property type="entry name" value="Nicotinic receptor ligand binding domain-like"/>
    <property type="match status" value="2"/>
</dbReference>
<gene>
    <name evidence="14" type="ORF">TASK_LOCUS309</name>
</gene>
<evidence type="ECO:0000259" key="12">
    <source>
        <dbReference type="Pfam" id="PF02931"/>
    </source>
</evidence>
<dbReference type="PRINTS" id="PR00253">
    <property type="entry name" value="GABAARECEPTR"/>
</dbReference>
<evidence type="ECO:0000259" key="13">
    <source>
        <dbReference type="Pfam" id="PF02932"/>
    </source>
</evidence>
<evidence type="ECO:0000256" key="3">
    <source>
        <dbReference type="ARBA" id="ARBA00022448"/>
    </source>
</evidence>
<dbReference type="InterPro" id="IPR006028">
    <property type="entry name" value="GABAA/Glycine_rcpt"/>
</dbReference>
<dbReference type="InterPro" id="IPR006029">
    <property type="entry name" value="Neurotrans-gated_channel_TM"/>
</dbReference>
<dbReference type="InterPro" id="IPR038050">
    <property type="entry name" value="Neuro_actylchol_rec"/>
</dbReference>
<dbReference type="NCBIfam" id="TIGR00860">
    <property type="entry name" value="LIC"/>
    <property type="match status" value="1"/>
</dbReference>
<evidence type="ECO:0000256" key="4">
    <source>
        <dbReference type="ARBA" id="ARBA00022475"/>
    </source>
</evidence>
<feature type="chain" id="PRO_5043073546" evidence="11">
    <location>
        <begin position="21"/>
        <end position="974"/>
    </location>
</feature>
<accession>A0A0R3VSY2</accession>
<dbReference type="Gene3D" id="1.20.58.390">
    <property type="entry name" value="Neurotransmitter-gated ion-channel transmembrane domain"/>
    <property type="match status" value="2"/>
</dbReference>
<feature type="signal peptide" evidence="11">
    <location>
        <begin position="1"/>
        <end position="20"/>
    </location>
</feature>
<feature type="domain" description="Neurotransmitter-gated ion-channel ligand-binding" evidence="12">
    <location>
        <begin position="493"/>
        <end position="705"/>
    </location>
</feature>
<dbReference type="SUPFAM" id="SSF90112">
    <property type="entry name" value="Neurotransmitter-gated ion-channel transmembrane pore"/>
    <property type="match status" value="2"/>
</dbReference>
<feature type="transmembrane region" description="Helical" evidence="11">
    <location>
        <begin position="741"/>
        <end position="760"/>
    </location>
</feature>
<comment type="subcellular location">
    <subcellularLocation>
        <location evidence="2">Cell membrane</location>
    </subcellularLocation>
    <subcellularLocation>
        <location evidence="1">Membrane</location>
        <topology evidence="1">Multi-pass membrane protein</topology>
    </subcellularLocation>
</comment>
<name>A0A0R3VSY2_TAEAS</name>
<keyword evidence="5 11" id="KW-0812">Transmembrane</keyword>
<feature type="domain" description="Neurotransmitter-gated ion-channel transmembrane" evidence="13">
    <location>
        <begin position="713"/>
        <end position="964"/>
    </location>
</feature>
<evidence type="ECO:0000256" key="10">
    <source>
        <dbReference type="ARBA" id="ARBA00023303"/>
    </source>
</evidence>
<feature type="transmembrane region" description="Helical" evidence="11">
    <location>
        <begin position="243"/>
        <end position="262"/>
    </location>
</feature>
<keyword evidence="10 11" id="KW-0407">Ion channel</keyword>
<dbReference type="WBParaSite" id="TASK_0000030801-mRNA-1">
    <property type="protein sequence ID" value="TASK_0000030801-mRNA-1"/>
    <property type="gene ID" value="TASK_0000030801"/>
</dbReference>
<dbReference type="InterPro" id="IPR006202">
    <property type="entry name" value="Neur_chan_lig-bd"/>
</dbReference>
<sequence length="974" mass="111288">MISFLSLIPHLLRVVPLVRSTEVSLKDIPLREQLLEHLFKDYQNYEIPGAFNKTITVVTVYMTITEITSVDVRMMDYTTYLLLRQEWQDPRLAWNNIPRFRNYTKNLVSPKLKEKLWLPDLFFRNGKEGRIHRMTLPNYLTRISPDGNILYSQKMTMRFSCQMDLKTFPMDAQTCHINMGSYGYSLKELRFVWRPIQPIELSDGMQIAEFNSPESVIAQDCNALPTDENSSCLNATFVLSRQLGSWFSSVYITNFLIVMASWHSFWVDIEAQPARVALGLLTLLGLITQASGISQNLPRVSYIKAIDVWNIACIIFNVSVLIEFAVASNMRSTKSRRPERWRLNARAALRAEVEGWCVGCRKAFLQRQQYVSGSDGSFGSIDLETALIQAIYPDLGSRSNLFPNDVLQPKDHLSSKNIAFDIHNTKVHGTDEGTEDGNDDEADDVKEVGLMLENDELSLTMLLLVTFSLLLLQHISAQTNTTAVAFNGTSMREQIMDYLFENYQSHERPGAAIKEPSVVIVYITVTAITSVDVRMMEYTADMMLRQEWRDPRLAWDRHPVFKQFTKNLVSPELKGKLWLPDLFFRNGKEGRLHKMTLPNYLTRISPDGNILYSQKITMRFSCQMDLANFPMDSQDCTMNIGSYGYEYSELQFVWRNDTPISMSPGMQISEFNSPDNVISYDCSAESSTSTGNYTCLEIRFTLSRELGSWLSSVYIPNFLIIVASWHSFWVDLDAKPARVTLGLLTLLSILTQASGVSSSLPRVSYIKAIDVWNIACIIFDVGVLIEFTIASHVARHIKAEDWKDDVRNAVRHELSRWCATCQQVFYRRGPSASGIYLSSAGFPEASPRKFIDSANATALALKRGKLEFCEEMERILIEVFLPEEMSKSKIFPADIGQSKAELQQNMIMTDALNAALLPSEEEREFPVPKSDELPTRKPKKISEIDGYSRFLFPACFLLYNCFYWLYYLVLVHRM</sequence>
<dbReference type="InterPro" id="IPR006201">
    <property type="entry name" value="Neur_channel"/>
</dbReference>
<feature type="transmembrane region" description="Helical" evidence="11">
    <location>
        <begin position="709"/>
        <end position="729"/>
    </location>
</feature>
<evidence type="ECO:0000256" key="1">
    <source>
        <dbReference type="ARBA" id="ARBA00004141"/>
    </source>
</evidence>
<comment type="similarity">
    <text evidence="11">Belongs to the ligand-gated ion channel (TC 1.A.9) family.</text>
</comment>
<feature type="transmembrane region" description="Helical" evidence="11">
    <location>
        <begin position="946"/>
        <end position="966"/>
    </location>
</feature>
<keyword evidence="8 11" id="KW-0406">Ion transport</keyword>
<feature type="transmembrane region" description="Helical" evidence="11">
    <location>
        <begin position="772"/>
        <end position="794"/>
    </location>
</feature>
<keyword evidence="9 11" id="KW-0472">Membrane</keyword>
<dbReference type="STRING" id="60517.A0A0R3VSY2"/>
<keyword evidence="4" id="KW-1003">Cell membrane</keyword>
<evidence type="ECO:0000256" key="2">
    <source>
        <dbReference type="ARBA" id="ARBA00004236"/>
    </source>
</evidence>
<reference evidence="16" key="1">
    <citation type="submission" date="2017-02" db="UniProtKB">
        <authorList>
            <consortium name="WormBaseParasite"/>
        </authorList>
    </citation>
    <scope>IDENTIFICATION</scope>
</reference>
<keyword evidence="6 11" id="KW-0732">Signal</keyword>
<feature type="transmembrane region" description="Helical" evidence="11">
    <location>
        <begin position="308"/>
        <end position="327"/>
    </location>
</feature>
<dbReference type="InterPro" id="IPR036719">
    <property type="entry name" value="Neuro-gated_channel_TM_sf"/>
</dbReference>
<dbReference type="OrthoDB" id="407674at2759"/>
<dbReference type="Pfam" id="PF02931">
    <property type="entry name" value="Neur_chan_LBD"/>
    <property type="match status" value="2"/>
</dbReference>
<keyword evidence="3 11" id="KW-0813">Transport</keyword>
<dbReference type="Pfam" id="PF02932">
    <property type="entry name" value="Neur_chan_memb"/>
    <property type="match status" value="2"/>
</dbReference>
<evidence type="ECO:0000256" key="8">
    <source>
        <dbReference type="ARBA" id="ARBA00023065"/>
    </source>
</evidence>
<evidence type="ECO:0000256" key="7">
    <source>
        <dbReference type="ARBA" id="ARBA00022989"/>
    </source>
</evidence>
<evidence type="ECO:0000256" key="6">
    <source>
        <dbReference type="ARBA" id="ARBA00022729"/>
    </source>
</evidence>
<comment type="caution">
    <text evidence="11">Lacks conserved residue(s) required for the propagation of feature annotation.</text>
</comment>
<evidence type="ECO:0000256" key="9">
    <source>
        <dbReference type="ARBA" id="ARBA00023136"/>
    </source>
</evidence>
<dbReference type="AlphaFoldDB" id="A0A0R3VSY2"/>
<dbReference type="GO" id="GO:0004888">
    <property type="term" value="F:transmembrane signaling receptor activity"/>
    <property type="evidence" value="ECO:0007669"/>
    <property type="project" value="InterPro"/>
</dbReference>